<dbReference type="PANTHER" id="PTHR42771:SF2">
    <property type="entry name" value="IRON(3+)-HYDROXAMATE IMPORT ATP-BINDING PROTEIN FHUC"/>
    <property type="match status" value="1"/>
</dbReference>
<dbReference type="FunFam" id="3.40.50.300:FF:000134">
    <property type="entry name" value="Iron-enterobactin ABC transporter ATP-binding protein"/>
    <property type="match status" value="1"/>
</dbReference>
<dbReference type="InterPro" id="IPR003439">
    <property type="entry name" value="ABC_transporter-like_ATP-bd"/>
</dbReference>
<reference evidence="13 15" key="1">
    <citation type="journal article" date="2022" name="bioRxiv">
        <title>Prophages regulate Shewanella fidelis 3313 motility and biofilm formation: implications for gut colonization dynamics in Ciona robusta.</title>
        <authorList>
            <person name="Natarajan O."/>
            <person name="Gibboney S.L."/>
            <person name="Young M.N."/>
            <person name="Lim S.J."/>
            <person name="Pluta N."/>
            <person name="Atkinson C.G."/>
            <person name="Leigh B.A."/>
            <person name="Liberti A."/>
            <person name="Kees E.D."/>
            <person name="Breitbart M."/>
            <person name="Gralnick J.A."/>
            <person name="Dishaw L.J."/>
        </authorList>
    </citation>
    <scope>NUCLEOTIDE SEQUENCE [LARGE SCALE GENOMIC DNA]</scope>
    <source>
        <strain evidence="13 15">JG4066</strain>
    </source>
</reference>
<evidence type="ECO:0000313" key="13">
    <source>
        <dbReference type="EMBL" id="MDW4826050.1"/>
    </source>
</evidence>
<dbReference type="GO" id="GO:0005524">
    <property type="term" value="F:ATP binding"/>
    <property type="evidence" value="ECO:0007669"/>
    <property type="project" value="UniProtKB-KW"/>
</dbReference>
<organism evidence="12 14">
    <name type="scientific">Shewanella fidelis</name>
    <dbReference type="NCBI Taxonomy" id="173509"/>
    <lineage>
        <taxon>Bacteria</taxon>
        <taxon>Pseudomonadati</taxon>
        <taxon>Pseudomonadota</taxon>
        <taxon>Gammaproteobacteria</taxon>
        <taxon>Alteromonadales</taxon>
        <taxon>Shewanellaceae</taxon>
        <taxon>Shewanella</taxon>
    </lineage>
</organism>
<dbReference type="CDD" id="cd03214">
    <property type="entry name" value="ABC_Iron-Siderophores_B12_Hemin"/>
    <property type="match status" value="1"/>
</dbReference>
<dbReference type="SUPFAM" id="SSF52540">
    <property type="entry name" value="P-loop containing nucleoside triphosphate hydrolases"/>
    <property type="match status" value="1"/>
</dbReference>
<comment type="subcellular location">
    <subcellularLocation>
        <location evidence="1">Cell membrane</location>
        <topology evidence="1">Peripheral membrane protein</topology>
    </subcellularLocation>
</comment>
<reference evidence="12" key="2">
    <citation type="submission" date="2022-11" db="EMBL/GenBank/DDBJ databases">
        <title>Prophages regulate Shewanella fidelis motility and biofilm formation: implications for gut colonization dynamics in Ciona robusta.</title>
        <authorList>
            <person name="Natarajan O."/>
            <person name="Gibboney S.L."/>
            <person name="Young M.N."/>
            <person name="Lim S.J."/>
            <person name="Pluta N."/>
            <person name="Atkinson C.G.F."/>
            <person name="Leigh B.A."/>
            <person name="Liberti A."/>
            <person name="Kees E."/>
            <person name="Breitbart M."/>
            <person name="Gralnick J."/>
            <person name="Dishaw L.J."/>
        </authorList>
    </citation>
    <scope>NUCLEOTIDE SEQUENCE</scope>
    <source>
        <strain evidence="12">3313</strain>
    </source>
</reference>
<protein>
    <submittedName>
        <fullName evidence="12">ABC transporter ATP-binding protein</fullName>
    </submittedName>
</protein>
<keyword evidence="15" id="KW-1185">Reference proteome</keyword>
<dbReference type="InterPro" id="IPR003593">
    <property type="entry name" value="AAA+_ATPase"/>
</dbReference>
<sequence length="255" mass="28167">MYQLTQVKVIREQREILSIDSLTIDPHALTVVLGHNGSGKSTLVNLLANQFEPEKGGVTLAEKPLTQYSAKELARTVAYLPQKLPEVAGLTVKELVRLGRFPWRGTLGRWRTEDEQIIAQAMQATGVTAFKDTLADQLSGGERQRTWVAMLLAQQADLLILDEPTSALDIQHQYQLMQLLSDLNKTTGKGVIVILHDLNLALRFATQIVALKAGRIDFSGGAELLLDEQRLSDLYTTPVSLIDHPSQPHKVAVIC</sequence>
<dbReference type="PROSITE" id="PS50893">
    <property type="entry name" value="ABC_TRANSPORTER_2"/>
    <property type="match status" value="1"/>
</dbReference>
<evidence type="ECO:0000313" key="12">
    <source>
        <dbReference type="EMBL" id="MDR8526109.1"/>
    </source>
</evidence>
<dbReference type="GO" id="GO:0005886">
    <property type="term" value="C:plasma membrane"/>
    <property type="evidence" value="ECO:0007669"/>
    <property type="project" value="UniProtKB-SubCell"/>
</dbReference>
<evidence type="ECO:0000256" key="10">
    <source>
        <dbReference type="ARBA" id="ARBA00023136"/>
    </source>
</evidence>
<evidence type="ECO:0000256" key="2">
    <source>
        <dbReference type="ARBA" id="ARBA00005417"/>
    </source>
</evidence>
<proteinExistence type="inferred from homology"/>
<comment type="similarity">
    <text evidence="2">Belongs to the ABC transporter superfamily.</text>
</comment>
<evidence type="ECO:0000313" key="14">
    <source>
        <dbReference type="Proteomes" id="UP001259340"/>
    </source>
</evidence>
<dbReference type="EMBL" id="JAPMLD010000011">
    <property type="protein sequence ID" value="MDW4826050.1"/>
    <property type="molecule type" value="Genomic_DNA"/>
</dbReference>
<feature type="domain" description="ABC transporter" evidence="11">
    <location>
        <begin position="2"/>
        <end position="238"/>
    </location>
</feature>
<dbReference type="InterPro" id="IPR027417">
    <property type="entry name" value="P-loop_NTPase"/>
</dbReference>
<dbReference type="SMART" id="SM00382">
    <property type="entry name" value="AAA"/>
    <property type="match status" value="1"/>
</dbReference>
<evidence type="ECO:0000256" key="9">
    <source>
        <dbReference type="ARBA" id="ARBA00023065"/>
    </source>
</evidence>
<evidence type="ECO:0000256" key="5">
    <source>
        <dbReference type="ARBA" id="ARBA00022496"/>
    </source>
</evidence>
<evidence type="ECO:0000256" key="1">
    <source>
        <dbReference type="ARBA" id="ARBA00004202"/>
    </source>
</evidence>
<dbReference type="RefSeq" id="WP_310655931.1">
    <property type="nucleotide sequence ID" value="NZ_JAPMLA010000013.1"/>
</dbReference>
<keyword evidence="4" id="KW-1003">Cell membrane</keyword>
<dbReference type="GO" id="GO:0016887">
    <property type="term" value="F:ATP hydrolysis activity"/>
    <property type="evidence" value="ECO:0007669"/>
    <property type="project" value="InterPro"/>
</dbReference>
<gene>
    <name evidence="12" type="ORF">OS133_21115</name>
    <name evidence="13" type="ORF">OS134_18435</name>
</gene>
<evidence type="ECO:0000256" key="6">
    <source>
        <dbReference type="ARBA" id="ARBA00022741"/>
    </source>
</evidence>
<name>A0AAW8NSI1_9GAMM</name>
<dbReference type="InterPro" id="IPR051535">
    <property type="entry name" value="Siderophore_ABC-ATPase"/>
</dbReference>
<dbReference type="Proteomes" id="UP001271263">
    <property type="component" value="Unassembled WGS sequence"/>
</dbReference>
<evidence type="ECO:0000256" key="3">
    <source>
        <dbReference type="ARBA" id="ARBA00022448"/>
    </source>
</evidence>
<keyword evidence="3" id="KW-0813">Transport</keyword>
<keyword evidence="5" id="KW-0410">Iron transport</keyword>
<evidence type="ECO:0000256" key="7">
    <source>
        <dbReference type="ARBA" id="ARBA00022840"/>
    </source>
</evidence>
<comment type="caution">
    <text evidence="12">The sequence shown here is derived from an EMBL/GenBank/DDBJ whole genome shotgun (WGS) entry which is preliminary data.</text>
</comment>
<evidence type="ECO:0000259" key="11">
    <source>
        <dbReference type="PROSITE" id="PS50893"/>
    </source>
</evidence>
<dbReference type="EMBL" id="JAPMLE010000001">
    <property type="protein sequence ID" value="MDR8526109.1"/>
    <property type="molecule type" value="Genomic_DNA"/>
</dbReference>
<keyword evidence="8" id="KW-0408">Iron</keyword>
<accession>A0AAW8NSI1</accession>
<dbReference type="Gene3D" id="3.40.50.300">
    <property type="entry name" value="P-loop containing nucleotide triphosphate hydrolases"/>
    <property type="match status" value="1"/>
</dbReference>
<dbReference type="GO" id="GO:0006826">
    <property type="term" value="P:iron ion transport"/>
    <property type="evidence" value="ECO:0007669"/>
    <property type="project" value="UniProtKB-KW"/>
</dbReference>
<keyword evidence="9" id="KW-0406">Ion transport</keyword>
<evidence type="ECO:0000313" key="15">
    <source>
        <dbReference type="Proteomes" id="UP001271263"/>
    </source>
</evidence>
<evidence type="ECO:0000256" key="4">
    <source>
        <dbReference type="ARBA" id="ARBA00022475"/>
    </source>
</evidence>
<evidence type="ECO:0000256" key="8">
    <source>
        <dbReference type="ARBA" id="ARBA00023004"/>
    </source>
</evidence>
<keyword evidence="7 12" id="KW-0067">ATP-binding</keyword>
<dbReference type="AlphaFoldDB" id="A0AAW8NSI1"/>
<keyword evidence="6" id="KW-0547">Nucleotide-binding</keyword>
<dbReference type="Proteomes" id="UP001259340">
    <property type="component" value="Unassembled WGS sequence"/>
</dbReference>
<dbReference type="PANTHER" id="PTHR42771">
    <property type="entry name" value="IRON(3+)-HYDROXAMATE IMPORT ATP-BINDING PROTEIN FHUC"/>
    <property type="match status" value="1"/>
</dbReference>
<dbReference type="Pfam" id="PF00005">
    <property type="entry name" value="ABC_tran"/>
    <property type="match status" value="1"/>
</dbReference>
<keyword evidence="10" id="KW-0472">Membrane</keyword>